<dbReference type="EC" id="2.1.1.77" evidence="7"/>
<evidence type="ECO:0000313" key="8">
    <source>
        <dbReference type="EMBL" id="MDA4844413.1"/>
    </source>
</evidence>
<dbReference type="CDD" id="cd02440">
    <property type="entry name" value="AdoMet_MTases"/>
    <property type="match status" value="1"/>
</dbReference>
<dbReference type="GO" id="GO:0032259">
    <property type="term" value="P:methylation"/>
    <property type="evidence" value="ECO:0007669"/>
    <property type="project" value="UniProtKB-KW"/>
</dbReference>
<dbReference type="GO" id="GO:0004719">
    <property type="term" value="F:protein-L-isoaspartate (D-aspartate) O-methyltransferase activity"/>
    <property type="evidence" value="ECO:0007669"/>
    <property type="project" value="UniProtKB-EC"/>
</dbReference>
<protein>
    <recommendedName>
        <fullName evidence="7">Protein-L-isoaspartate O-methyltransferase</fullName>
        <ecNumber evidence="7">2.1.1.77</ecNumber>
    </recommendedName>
    <alternativeName>
        <fullName evidence="7">L-isoaspartyl protein carboxyl methyltransferase</fullName>
    </alternativeName>
    <alternativeName>
        <fullName evidence="7">Protein L-isoaspartyl methyltransferase</fullName>
    </alternativeName>
    <alternativeName>
        <fullName evidence="7">Protein-beta-aspartate methyltransferase</fullName>
        <shortName evidence="7">PIMT</shortName>
    </alternativeName>
</protein>
<feature type="active site" evidence="7">
    <location>
        <position position="62"/>
    </location>
</feature>
<dbReference type="PANTHER" id="PTHR11579">
    <property type="entry name" value="PROTEIN-L-ISOASPARTATE O-METHYLTRANSFERASE"/>
    <property type="match status" value="1"/>
</dbReference>
<keyword evidence="6 7" id="KW-0949">S-adenosyl-L-methionine</keyword>
<dbReference type="InterPro" id="IPR000682">
    <property type="entry name" value="PCMT"/>
</dbReference>
<comment type="catalytic activity">
    <reaction evidence="7">
        <text>[protein]-L-isoaspartate + S-adenosyl-L-methionine = [protein]-L-isoaspartate alpha-methyl ester + S-adenosyl-L-homocysteine</text>
        <dbReference type="Rhea" id="RHEA:12705"/>
        <dbReference type="Rhea" id="RHEA-COMP:12143"/>
        <dbReference type="Rhea" id="RHEA-COMP:12144"/>
        <dbReference type="ChEBI" id="CHEBI:57856"/>
        <dbReference type="ChEBI" id="CHEBI:59789"/>
        <dbReference type="ChEBI" id="CHEBI:90596"/>
        <dbReference type="ChEBI" id="CHEBI:90598"/>
        <dbReference type="EC" id="2.1.1.77"/>
    </reaction>
</comment>
<comment type="similarity">
    <text evidence="2 7">Belongs to the methyltransferase superfamily. L-isoaspartyl/D-aspartyl protein methyltransferase family.</text>
</comment>
<accession>A0ABT4VIB7</accession>
<evidence type="ECO:0000256" key="6">
    <source>
        <dbReference type="ARBA" id="ARBA00022691"/>
    </source>
</evidence>
<comment type="caution">
    <text evidence="8">The sequence shown here is derived from an EMBL/GenBank/DDBJ whole genome shotgun (WGS) entry which is preliminary data.</text>
</comment>
<evidence type="ECO:0000256" key="5">
    <source>
        <dbReference type="ARBA" id="ARBA00022679"/>
    </source>
</evidence>
<evidence type="ECO:0000256" key="1">
    <source>
        <dbReference type="ARBA" id="ARBA00004496"/>
    </source>
</evidence>
<dbReference type="Proteomes" id="UP001148313">
    <property type="component" value="Unassembled WGS sequence"/>
</dbReference>
<evidence type="ECO:0000313" key="9">
    <source>
        <dbReference type="Proteomes" id="UP001148313"/>
    </source>
</evidence>
<dbReference type="NCBIfam" id="TIGR00080">
    <property type="entry name" value="pimt"/>
    <property type="match status" value="1"/>
</dbReference>
<dbReference type="Gene3D" id="3.40.50.150">
    <property type="entry name" value="Vaccinia Virus protein VP39"/>
    <property type="match status" value="1"/>
</dbReference>
<dbReference type="PANTHER" id="PTHR11579:SF0">
    <property type="entry name" value="PROTEIN-L-ISOASPARTATE(D-ASPARTATE) O-METHYLTRANSFERASE"/>
    <property type="match status" value="1"/>
</dbReference>
<keyword evidence="4 7" id="KW-0489">Methyltransferase</keyword>
<sequence length="224" mass="24052">MTDFEAQRKRMVADHIRGRGISDELVLSAMEKVCREAFVAAQFSFLAYEDGPLPIGEGQTISQPYVVAFMIEALALKGGERVLEIGAGSGYAAAVLAQIAGEVYAVERIGPLAHKAASNLDGQGYRNVHVHLADGTRGWEDAEPFDAILVSAGAPAMPDMLKRQLAPGGRLVVPVGDSRQDQELIRVTRLADGRFEQKKLADVRFVPLIGEEGWPGPSAVTTPT</sequence>
<evidence type="ECO:0000256" key="7">
    <source>
        <dbReference type="HAMAP-Rule" id="MF_00090"/>
    </source>
</evidence>
<dbReference type="HAMAP" id="MF_00090">
    <property type="entry name" value="PIMT"/>
    <property type="match status" value="1"/>
</dbReference>
<reference evidence="8" key="1">
    <citation type="submission" date="2022-11" db="EMBL/GenBank/DDBJ databases">
        <title>Hoeflea poritis sp. nov., isolated from scleractinian coral Porites lutea.</title>
        <authorList>
            <person name="Zhang G."/>
            <person name="Wei Q."/>
            <person name="Cai L."/>
        </authorList>
    </citation>
    <scope>NUCLEOTIDE SEQUENCE</scope>
    <source>
        <strain evidence="8">E7-10</strain>
    </source>
</reference>
<gene>
    <name evidence="7" type="primary">pcm</name>
    <name evidence="8" type="ORF">OOZ53_03585</name>
</gene>
<evidence type="ECO:0000256" key="2">
    <source>
        <dbReference type="ARBA" id="ARBA00005369"/>
    </source>
</evidence>
<dbReference type="EMBL" id="JAPJZH010000002">
    <property type="protein sequence ID" value="MDA4844413.1"/>
    <property type="molecule type" value="Genomic_DNA"/>
</dbReference>
<dbReference type="NCBIfam" id="NF001453">
    <property type="entry name" value="PRK00312.1"/>
    <property type="match status" value="1"/>
</dbReference>
<keyword evidence="5 7" id="KW-0808">Transferase</keyword>
<keyword evidence="3 7" id="KW-0963">Cytoplasm</keyword>
<keyword evidence="9" id="KW-1185">Reference proteome</keyword>
<organism evidence="8 9">
    <name type="scientific">Hoeflea poritis</name>
    <dbReference type="NCBI Taxonomy" id="2993659"/>
    <lineage>
        <taxon>Bacteria</taxon>
        <taxon>Pseudomonadati</taxon>
        <taxon>Pseudomonadota</taxon>
        <taxon>Alphaproteobacteria</taxon>
        <taxon>Hyphomicrobiales</taxon>
        <taxon>Rhizobiaceae</taxon>
        <taxon>Hoeflea</taxon>
    </lineage>
</organism>
<name>A0ABT4VIB7_9HYPH</name>
<dbReference type="InterPro" id="IPR029063">
    <property type="entry name" value="SAM-dependent_MTases_sf"/>
</dbReference>
<dbReference type="SUPFAM" id="SSF53335">
    <property type="entry name" value="S-adenosyl-L-methionine-dependent methyltransferases"/>
    <property type="match status" value="1"/>
</dbReference>
<evidence type="ECO:0000256" key="4">
    <source>
        <dbReference type="ARBA" id="ARBA00022603"/>
    </source>
</evidence>
<dbReference type="Pfam" id="PF01135">
    <property type="entry name" value="PCMT"/>
    <property type="match status" value="1"/>
</dbReference>
<dbReference type="RefSeq" id="WP_271087943.1">
    <property type="nucleotide sequence ID" value="NZ_JAPJZH010000002.1"/>
</dbReference>
<proteinExistence type="inferred from homology"/>
<evidence type="ECO:0000256" key="3">
    <source>
        <dbReference type="ARBA" id="ARBA00022490"/>
    </source>
</evidence>
<comment type="function">
    <text evidence="7">Catalyzes the methyl esterification of L-isoaspartyl residues in peptides and proteins that result from spontaneous decomposition of normal L-aspartyl and L-asparaginyl residues. It plays a role in the repair and/or degradation of damaged proteins.</text>
</comment>
<comment type="subcellular location">
    <subcellularLocation>
        <location evidence="1 7">Cytoplasm</location>
    </subcellularLocation>
</comment>